<keyword evidence="2" id="KW-1185">Reference proteome</keyword>
<evidence type="ECO:0000313" key="2">
    <source>
        <dbReference type="Proteomes" id="UP000479710"/>
    </source>
</evidence>
<name>A0A6G1F151_9ORYZ</name>
<protein>
    <recommendedName>
        <fullName evidence="3">Reverse transcriptase domain-containing protein</fullName>
    </recommendedName>
</protein>
<evidence type="ECO:0008006" key="3">
    <source>
        <dbReference type="Google" id="ProtNLM"/>
    </source>
</evidence>
<dbReference type="AlphaFoldDB" id="A0A6G1F151"/>
<reference evidence="1 2" key="1">
    <citation type="submission" date="2019-11" db="EMBL/GenBank/DDBJ databases">
        <title>Whole genome sequence of Oryza granulata.</title>
        <authorList>
            <person name="Li W."/>
        </authorList>
    </citation>
    <scope>NUCLEOTIDE SEQUENCE [LARGE SCALE GENOMIC DNA]</scope>
    <source>
        <strain evidence="2">cv. Menghai</strain>
        <tissue evidence="1">Leaf</tissue>
    </source>
</reference>
<comment type="caution">
    <text evidence="1">The sequence shown here is derived from an EMBL/GenBank/DDBJ whole genome shotgun (WGS) entry which is preliminary data.</text>
</comment>
<sequence>MDYIVGIVVRCPVVVVVSPAMKHEAFKLCNHGAVLKVNQVNFNFNLVRDLSSTRKPSHFFKLDITKAFDSVSWEYLLELMQQMGFGHR</sequence>
<proteinExistence type="predicted"/>
<dbReference type="Proteomes" id="UP000479710">
    <property type="component" value="Unassembled WGS sequence"/>
</dbReference>
<dbReference type="EMBL" id="SPHZ02000002">
    <property type="protein sequence ID" value="KAF0930648.1"/>
    <property type="molecule type" value="Genomic_DNA"/>
</dbReference>
<dbReference type="OrthoDB" id="786526at2759"/>
<gene>
    <name evidence="1" type="ORF">E2562_034182</name>
</gene>
<accession>A0A6G1F151</accession>
<evidence type="ECO:0000313" key="1">
    <source>
        <dbReference type="EMBL" id="KAF0930648.1"/>
    </source>
</evidence>
<organism evidence="1 2">
    <name type="scientific">Oryza meyeriana var. granulata</name>
    <dbReference type="NCBI Taxonomy" id="110450"/>
    <lineage>
        <taxon>Eukaryota</taxon>
        <taxon>Viridiplantae</taxon>
        <taxon>Streptophyta</taxon>
        <taxon>Embryophyta</taxon>
        <taxon>Tracheophyta</taxon>
        <taxon>Spermatophyta</taxon>
        <taxon>Magnoliopsida</taxon>
        <taxon>Liliopsida</taxon>
        <taxon>Poales</taxon>
        <taxon>Poaceae</taxon>
        <taxon>BOP clade</taxon>
        <taxon>Oryzoideae</taxon>
        <taxon>Oryzeae</taxon>
        <taxon>Oryzinae</taxon>
        <taxon>Oryza</taxon>
        <taxon>Oryza meyeriana</taxon>
    </lineage>
</organism>